<dbReference type="Pfam" id="PF10242">
    <property type="entry name" value="L_HMGIC_fpl"/>
    <property type="match status" value="1"/>
</dbReference>
<dbReference type="EMBL" id="JAHIBW010000028">
    <property type="protein sequence ID" value="KAG7296468.1"/>
    <property type="molecule type" value="Genomic_DNA"/>
</dbReference>
<comment type="caution">
    <text evidence="6">The sequence shown here is derived from an EMBL/GenBank/DDBJ whole genome shotgun (WGS) entry which is preliminary data.</text>
</comment>
<evidence type="ECO:0000256" key="5">
    <source>
        <dbReference type="SAM" id="Phobius"/>
    </source>
</evidence>
<evidence type="ECO:0000256" key="2">
    <source>
        <dbReference type="ARBA" id="ARBA00022692"/>
    </source>
</evidence>
<feature type="transmembrane region" description="Helical" evidence="5">
    <location>
        <begin position="174"/>
        <end position="197"/>
    </location>
</feature>
<dbReference type="PANTHER" id="PTHR12489">
    <property type="entry name" value="LIPOMA HMGIC FUSION PARTNER-LIKE PROTEIN"/>
    <property type="match status" value="1"/>
</dbReference>
<evidence type="ECO:0000313" key="6">
    <source>
        <dbReference type="EMBL" id="KAG7296468.1"/>
    </source>
</evidence>
<keyword evidence="2 5" id="KW-0812">Transmembrane</keyword>
<dbReference type="InterPro" id="IPR019372">
    <property type="entry name" value="LHFPL"/>
</dbReference>
<feature type="transmembrane region" description="Helical" evidence="5">
    <location>
        <begin position="89"/>
        <end position="117"/>
    </location>
</feature>
<gene>
    <name evidence="6" type="ORF">JYU34_020211</name>
</gene>
<protein>
    <recommendedName>
        <fullName evidence="8">Lipoma HMGIC fusion partner-like 4 protein</fullName>
    </recommendedName>
</protein>
<comment type="subcellular location">
    <subcellularLocation>
        <location evidence="1">Membrane</location>
        <topology evidence="1">Multi-pass membrane protein</topology>
    </subcellularLocation>
</comment>
<evidence type="ECO:0000256" key="1">
    <source>
        <dbReference type="ARBA" id="ARBA00004141"/>
    </source>
</evidence>
<keyword evidence="4 5" id="KW-0472">Membrane</keyword>
<dbReference type="Proteomes" id="UP000823941">
    <property type="component" value="Chromosome 28"/>
</dbReference>
<sequence>MGSKIEYVDSSHLYATNYVRNSKAIGVLWAIFAICYAIISVVAFVTPEWIGDLETEYPRKFGLWQVCRADEAAEDCKGSLEAFMQIPGLVFRIATVLVGLAAALALFTVCAMLLFLFCRSTTVFHICGWLQLLSAICMAGGVCVFPAGWGEGAVQETCGPAADQYHLGHCHIRWAYMLALVACLDGAVLCALAFLLATRHVTLQSGSFSGHEMHKGEVNNAYVTDATSISGSRKSLALQPVLIMHPHAPMDMDTYSHYSGRTARSKHGIYANTMHNYQL</sequence>
<dbReference type="Gene3D" id="1.20.140.150">
    <property type="match status" value="1"/>
</dbReference>
<keyword evidence="3 5" id="KW-1133">Transmembrane helix</keyword>
<accession>A0ABQ7PXW5</accession>
<name>A0ABQ7PXW5_PLUXY</name>
<feature type="transmembrane region" description="Helical" evidence="5">
    <location>
        <begin position="24"/>
        <end position="45"/>
    </location>
</feature>
<proteinExistence type="predicted"/>
<evidence type="ECO:0008006" key="8">
    <source>
        <dbReference type="Google" id="ProtNLM"/>
    </source>
</evidence>
<evidence type="ECO:0000256" key="4">
    <source>
        <dbReference type="ARBA" id="ARBA00023136"/>
    </source>
</evidence>
<evidence type="ECO:0000313" key="7">
    <source>
        <dbReference type="Proteomes" id="UP000823941"/>
    </source>
</evidence>
<evidence type="ECO:0000256" key="3">
    <source>
        <dbReference type="ARBA" id="ARBA00022989"/>
    </source>
</evidence>
<dbReference type="PANTHER" id="PTHR12489:SF1">
    <property type="entry name" value="LP10272P"/>
    <property type="match status" value="1"/>
</dbReference>
<keyword evidence="7" id="KW-1185">Reference proteome</keyword>
<reference evidence="6 7" key="1">
    <citation type="submission" date="2021-06" db="EMBL/GenBank/DDBJ databases">
        <title>A haploid diamondback moth (Plutella xylostella L.) genome assembly resolves 31 chromosomes and identifies a diamide resistance mutation.</title>
        <authorList>
            <person name="Ward C.M."/>
            <person name="Perry K.D."/>
            <person name="Baker G."/>
            <person name="Powis K."/>
            <person name="Heckel D.G."/>
            <person name="Baxter S.W."/>
        </authorList>
    </citation>
    <scope>NUCLEOTIDE SEQUENCE [LARGE SCALE GENOMIC DNA]</scope>
    <source>
        <strain evidence="6 7">LV</strain>
        <tissue evidence="6">Single pupa</tissue>
    </source>
</reference>
<organism evidence="6 7">
    <name type="scientific">Plutella xylostella</name>
    <name type="common">Diamondback moth</name>
    <name type="synonym">Plutella maculipennis</name>
    <dbReference type="NCBI Taxonomy" id="51655"/>
    <lineage>
        <taxon>Eukaryota</taxon>
        <taxon>Metazoa</taxon>
        <taxon>Ecdysozoa</taxon>
        <taxon>Arthropoda</taxon>
        <taxon>Hexapoda</taxon>
        <taxon>Insecta</taxon>
        <taxon>Pterygota</taxon>
        <taxon>Neoptera</taxon>
        <taxon>Endopterygota</taxon>
        <taxon>Lepidoptera</taxon>
        <taxon>Glossata</taxon>
        <taxon>Ditrysia</taxon>
        <taxon>Yponomeutoidea</taxon>
        <taxon>Plutellidae</taxon>
        <taxon>Plutella</taxon>
    </lineage>
</organism>
<feature type="transmembrane region" description="Helical" evidence="5">
    <location>
        <begin position="129"/>
        <end position="149"/>
    </location>
</feature>